<comment type="similarity">
    <text evidence="2">Belongs to the GtrA family.</text>
</comment>
<evidence type="ECO:0000259" key="7">
    <source>
        <dbReference type="Pfam" id="PF04138"/>
    </source>
</evidence>
<name>A0ABT2AJ67_9BURK</name>
<dbReference type="RefSeq" id="WP_258827331.1">
    <property type="nucleotide sequence ID" value="NZ_JANUHA010000004.1"/>
</dbReference>
<dbReference type="PANTHER" id="PTHR38459:SF1">
    <property type="entry name" value="PROPHAGE BACTOPRENOL-LINKED GLUCOSE TRANSLOCASE HOMOLOG"/>
    <property type="match status" value="1"/>
</dbReference>
<evidence type="ECO:0000256" key="3">
    <source>
        <dbReference type="ARBA" id="ARBA00022692"/>
    </source>
</evidence>
<evidence type="ECO:0000256" key="2">
    <source>
        <dbReference type="ARBA" id="ARBA00009399"/>
    </source>
</evidence>
<protein>
    <submittedName>
        <fullName evidence="8">GtrA family protein</fullName>
    </submittedName>
</protein>
<evidence type="ECO:0000313" key="8">
    <source>
        <dbReference type="EMBL" id="MCS0596287.1"/>
    </source>
</evidence>
<keyword evidence="9" id="KW-1185">Reference proteome</keyword>
<evidence type="ECO:0000256" key="4">
    <source>
        <dbReference type="ARBA" id="ARBA00022989"/>
    </source>
</evidence>
<comment type="subcellular location">
    <subcellularLocation>
        <location evidence="1">Membrane</location>
        <topology evidence="1">Multi-pass membrane protein</topology>
    </subcellularLocation>
</comment>
<evidence type="ECO:0000313" key="9">
    <source>
        <dbReference type="Proteomes" id="UP001206572"/>
    </source>
</evidence>
<organism evidence="8 9">
    <name type="scientific">Massilia agri</name>
    <dbReference type="NCBI Taxonomy" id="1886785"/>
    <lineage>
        <taxon>Bacteria</taxon>
        <taxon>Pseudomonadati</taxon>
        <taxon>Pseudomonadota</taxon>
        <taxon>Betaproteobacteria</taxon>
        <taxon>Burkholderiales</taxon>
        <taxon>Oxalobacteraceae</taxon>
        <taxon>Telluria group</taxon>
        <taxon>Massilia</taxon>
    </lineage>
</organism>
<proteinExistence type="inferred from homology"/>
<comment type="caution">
    <text evidence="8">The sequence shown here is derived from an EMBL/GenBank/DDBJ whole genome shotgun (WGS) entry which is preliminary data.</text>
</comment>
<dbReference type="InterPro" id="IPR007267">
    <property type="entry name" value="GtrA_DPMS_TM"/>
</dbReference>
<evidence type="ECO:0000256" key="6">
    <source>
        <dbReference type="SAM" id="Phobius"/>
    </source>
</evidence>
<feature type="transmembrane region" description="Helical" evidence="6">
    <location>
        <begin position="97"/>
        <end position="117"/>
    </location>
</feature>
<dbReference type="PANTHER" id="PTHR38459">
    <property type="entry name" value="PROPHAGE BACTOPRENOL-LINKED GLUCOSE TRANSLOCASE HOMOLOG"/>
    <property type="match status" value="1"/>
</dbReference>
<accession>A0ABT2AJ67</accession>
<sequence length="136" mass="15160">MKTTFFQALRYGIVGLLSNAVGYGLYLLLTGAGMGHKLAMTLLFIVGTLQTFVFNKKWSFKYRQQDRTVLLRYFATYGLGYLVNLAALLVLVDGARLPHAIVQAAMIFVVALLMFVLQKFWVFPARANPSTCPESA</sequence>
<evidence type="ECO:0000256" key="5">
    <source>
        <dbReference type="ARBA" id="ARBA00023136"/>
    </source>
</evidence>
<feature type="transmembrane region" description="Helical" evidence="6">
    <location>
        <begin position="70"/>
        <end position="91"/>
    </location>
</feature>
<gene>
    <name evidence="8" type="ORF">NX780_07975</name>
</gene>
<reference evidence="8 9" key="1">
    <citation type="submission" date="2022-08" db="EMBL/GenBank/DDBJ databases">
        <title>Reclassification of Massilia species as members of the genera Telluria, Duganella, Pseudoduganella, Mokoshia gen. nov. and Zemynaea gen. nov. using orthogonal and non-orthogonal genome-based approaches.</title>
        <authorList>
            <person name="Bowman J.P."/>
        </authorList>
    </citation>
    <scope>NUCLEOTIDE SEQUENCE [LARGE SCALE GENOMIC DNA]</scope>
    <source>
        <strain evidence="8 9">JCM 31661</strain>
    </source>
</reference>
<keyword evidence="5 6" id="KW-0472">Membrane</keyword>
<feature type="transmembrane region" description="Helical" evidence="6">
    <location>
        <begin position="12"/>
        <end position="32"/>
    </location>
</feature>
<feature type="transmembrane region" description="Helical" evidence="6">
    <location>
        <begin position="38"/>
        <end position="58"/>
    </location>
</feature>
<dbReference type="Proteomes" id="UP001206572">
    <property type="component" value="Unassembled WGS sequence"/>
</dbReference>
<dbReference type="InterPro" id="IPR051401">
    <property type="entry name" value="GtrA_CellWall_Glycosyl"/>
</dbReference>
<evidence type="ECO:0000256" key="1">
    <source>
        <dbReference type="ARBA" id="ARBA00004141"/>
    </source>
</evidence>
<dbReference type="EMBL" id="JANUHA010000004">
    <property type="protein sequence ID" value="MCS0596287.1"/>
    <property type="molecule type" value="Genomic_DNA"/>
</dbReference>
<dbReference type="Pfam" id="PF04138">
    <property type="entry name" value="GtrA_DPMS_TM"/>
    <property type="match status" value="1"/>
</dbReference>
<keyword evidence="4 6" id="KW-1133">Transmembrane helix</keyword>
<keyword evidence="3 6" id="KW-0812">Transmembrane</keyword>
<feature type="domain" description="GtrA/DPMS transmembrane" evidence="7">
    <location>
        <begin position="10"/>
        <end position="123"/>
    </location>
</feature>